<comment type="similarity">
    <text evidence="1">Belongs to the proteasome subunit S3 family.</text>
</comment>
<sequence>MLRDKRVTINQLKEMGKDQLYKECQSACLESADDIVGEGDSTSAIEPVKMRLCVAQMESFKHFPNEDPGHSSRFWDQMMQNGFTLDRAVSETLVHAFKAKLNFENPVAGGERMVAKVIQDGTIDATIDHANGWMVSKEIGNVYSTNEPQFAFSSRIAFCLNMHMRPCMP</sequence>
<evidence type="ECO:0000259" key="3">
    <source>
        <dbReference type="Pfam" id="PF08375"/>
    </source>
</evidence>
<dbReference type="InterPro" id="IPR000717">
    <property type="entry name" value="PCI_dom"/>
</dbReference>
<reference evidence="4 5" key="1">
    <citation type="submission" date="2020-10" db="EMBL/GenBank/DDBJ databases">
        <title>The Coptis chinensis genome and diversification of protoberbering-type alkaloids.</title>
        <authorList>
            <person name="Wang B."/>
            <person name="Shu S."/>
            <person name="Song C."/>
            <person name="Liu Y."/>
        </authorList>
    </citation>
    <scope>NUCLEOTIDE SEQUENCE [LARGE SCALE GENOMIC DNA]</scope>
    <source>
        <strain evidence="4">HL-2020</strain>
        <tissue evidence="4">Leaf</tissue>
    </source>
</reference>
<dbReference type="InterPro" id="IPR013586">
    <property type="entry name" value="PSMD3_C"/>
</dbReference>
<accession>A0A835H391</accession>
<dbReference type="GO" id="GO:0008541">
    <property type="term" value="C:proteasome regulatory particle, lid subcomplex"/>
    <property type="evidence" value="ECO:0007669"/>
    <property type="project" value="TreeGrafter"/>
</dbReference>
<keyword evidence="5" id="KW-1185">Reference proteome</keyword>
<evidence type="ECO:0000256" key="1">
    <source>
        <dbReference type="ARBA" id="ARBA00007912"/>
    </source>
</evidence>
<dbReference type="PANTHER" id="PTHR10758">
    <property type="entry name" value="26S PROTEASOME NON-ATPASE REGULATORY SUBUNIT 3/COP9 SIGNALOSOME COMPLEX SUBUNIT 3"/>
    <property type="match status" value="1"/>
</dbReference>
<evidence type="ECO:0000313" key="4">
    <source>
        <dbReference type="EMBL" id="KAF9590847.1"/>
    </source>
</evidence>
<dbReference type="OrthoDB" id="1930309at2759"/>
<evidence type="ECO:0000313" key="5">
    <source>
        <dbReference type="Proteomes" id="UP000631114"/>
    </source>
</evidence>
<proteinExistence type="inferred from homology"/>
<feature type="domain" description="26S proteasome non-ATPase regulatory subunit 3 C-terminal" evidence="3">
    <location>
        <begin position="141"/>
        <end position="163"/>
    </location>
</feature>
<name>A0A835H391_9MAGN</name>
<dbReference type="EMBL" id="JADFTS010000009">
    <property type="protein sequence ID" value="KAF9590847.1"/>
    <property type="molecule type" value="Genomic_DNA"/>
</dbReference>
<dbReference type="PANTHER" id="PTHR10758:SF2">
    <property type="entry name" value="26S PROTEASOME NON-ATPASE REGULATORY SUBUNIT 3"/>
    <property type="match status" value="1"/>
</dbReference>
<dbReference type="AlphaFoldDB" id="A0A835H391"/>
<dbReference type="GO" id="GO:0042176">
    <property type="term" value="P:regulation of protein catabolic process"/>
    <property type="evidence" value="ECO:0007669"/>
    <property type="project" value="InterPro"/>
</dbReference>
<comment type="caution">
    <text evidence="4">The sequence shown here is derived from an EMBL/GenBank/DDBJ whole genome shotgun (WGS) entry which is preliminary data.</text>
</comment>
<evidence type="ECO:0000259" key="2">
    <source>
        <dbReference type="Pfam" id="PF01399"/>
    </source>
</evidence>
<dbReference type="GO" id="GO:0006511">
    <property type="term" value="P:ubiquitin-dependent protein catabolic process"/>
    <property type="evidence" value="ECO:0007669"/>
    <property type="project" value="TreeGrafter"/>
</dbReference>
<dbReference type="GO" id="GO:0030234">
    <property type="term" value="F:enzyme regulator activity"/>
    <property type="evidence" value="ECO:0007669"/>
    <property type="project" value="InterPro"/>
</dbReference>
<dbReference type="Pfam" id="PF01399">
    <property type="entry name" value="PCI"/>
    <property type="match status" value="1"/>
</dbReference>
<organism evidence="4 5">
    <name type="scientific">Coptis chinensis</name>
    <dbReference type="NCBI Taxonomy" id="261450"/>
    <lineage>
        <taxon>Eukaryota</taxon>
        <taxon>Viridiplantae</taxon>
        <taxon>Streptophyta</taxon>
        <taxon>Embryophyta</taxon>
        <taxon>Tracheophyta</taxon>
        <taxon>Spermatophyta</taxon>
        <taxon>Magnoliopsida</taxon>
        <taxon>Ranunculales</taxon>
        <taxon>Ranunculaceae</taxon>
        <taxon>Coptidoideae</taxon>
        <taxon>Coptis</taxon>
    </lineage>
</organism>
<dbReference type="Pfam" id="PF08375">
    <property type="entry name" value="Rpn3_C"/>
    <property type="match status" value="1"/>
</dbReference>
<feature type="domain" description="PCI" evidence="2">
    <location>
        <begin position="108"/>
        <end position="137"/>
    </location>
</feature>
<protein>
    <submittedName>
        <fullName evidence="4">Uncharacterized protein</fullName>
    </submittedName>
</protein>
<dbReference type="InterPro" id="IPR050756">
    <property type="entry name" value="CSN3"/>
</dbReference>
<dbReference type="Proteomes" id="UP000631114">
    <property type="component" value="Unassembled WGS sequence"/>
</dbReference>
<gene>
    <name evidence="4" type="ORF">IFM89_038719</name>
</gene>